<dbReference type="RefSeq" id="WP_378534191.1">
    <property type="nucleotide sequence ID" value="NZ_JBHSBH010000010.1"/>
</dbReference>
<proteinExistence type="predicted"/>
<protein>
    <submittedName>
        <fullName evidence="4">D-2-hydroxyacid dehydrogenase</fullName>
    </submittedName>
</protein>
<dbReference type="InterPro" id="IPR006140">
    <property type="entry name" value="D-isomer_DH_NAD-bd"/>
</dbReference>
<dbReference type="InterPro" id="IPR036291">
    <property type="entry name" value="NAD(P)-bd_dom_sf"/>
</dbReference>
<evidence type="ECO:0000313" key="5">
    <source>
        <dbReference type="Proteomes" id="UP001595847"/>
    </source>
</evidence>
<keyword evidence="2" id="KW-0520">NAD</keyword>
<dbReference type="SUPFAM" id="SSF52283">
    <property type="entry name" value="Formate/glycerate dehydrogenase catalytic domain-like"/>
    <property type="match status" value="1"/>
</dbReference>
<dbReference type="CDD" id="cd05300">
    <property type="entry name" value="2-Hacid_dh_1"/>
    <property type="match status" value="1"/>
</dbReference>
<dbReference type="PROSITE" id="PS00671">
    <property type="entry name" value="D_2_HYDROXYACID_DH_3"/>
    <property type="match status" value="1"/>
</dbReference>
<feature type="domain" description="D-isomer specific 2-hydroxyacid dehydrogenase NAD-binding" evidence="3">
    <location>
        <begin position="105"/>
        <end position="279"/>
    </location>
</feature>
<dbReference type="PANTHER" id="PTHR43333:SF1">
    <property type="entry name" value="D-ISOMER SPECIFIC 2-HYDROXYACID DEHYDROGENASE NAD-BINDING DOMAIN-CONTAINING PROTEIN"/>
    <property type="match status" value="1"/>
</dbReference>
<dbReference type="SUPFAM" id="SSF51735">
    <property type="entry name" value="NAD(P)-binding Rossmann-fold domains"/>
    <property type="match status" value="1"/>
</dbReference>
<dbReference type="InterPro" id="IPR029753">
    <property type="entry name" value="D-isomer_DH_CS"/>
</dbReference>
<comment type="caution">
    <text evidence="4">The sequence shown here is derived from an EMBL/GenBank/DDBJ whole genome shotgun (WGS) entry which is preliminary data.</text>
</comment>
<evidence type="ECO:0000313" key="4">
    <source>
        <dbReference type="EMBL" id="MFC3997319.1"/>
    </source>
</evidence>
<dbReference type="PANTHER" id="PTHR43333">
    <property type="entry name" value="2-HACID_DH_C DOMAIN-CONTAINING PROTEIN"/>
    <property type="match status" value="1"/>
</dbReference>
<dbReference type="Pfam" id="PF02826">
    <property type="entry name" value="2-Hacid_dh_C"/>
    <property type="match status" value="1"/>
</dbReference>
<keyword evidence="1" id="KW-0560">Oxidoreductase</keyword>
<gene>
    <name evidence="4" type="ORF">ACFOVU_15415</name>
</gene>
<organism evidence="4 5">
    <name type="scientific">Nocardiopsis sediminis</name>
    <dbReference type="NCBI Taxonomy" id="1778267"/>
    <lineage>
        <taxon>Bacteria</taxon>
        <taxon>Bacillati</taxon>
        <taxon>Actinomycetota</taxon>
        <taxon>Actinomycetes</taxon>
        <taxon>Streptosporangiales</taxon>
        <taxon>Nocardiopsidaceae</taxon>
        <taxon>Nocardiopsis</taxon>
    </lineage>
</organism>
<dbReference type="Proteomes" id="UP001595847">
    <property type="component" value="Unassembled WGS sequence"/>
</dbReference>
<evidence type="ECO:0000256" key="2">
    <source>
        <dbReference type="ARBA" id="ARBA00023027"/>
    </source>
</evidence>
<evidence type="ECO:0000259" key="3">
    <source>
        <dbReference type="Pfam" id="PF02826"/>
    </source>
</evidence>
<dbReference type="EMBL" id="JBHSBH010000010">
    <property type="protein sequence ID" value="MFC3997319.1"/>
    <property type="molecule type" value="Genomic_DNA"/>
</dbReference>
<sequence>MSHTTTLAVAVGGHRPDLSHLAGAEVRYAAPAELPAAIEGADALLVWDFSAHGIAAAWPRASALRWMHVSSAGVDRVLTPQVIDSDVVVTNVRGVLDDTIAEYVLGLVLALAKDLPGTLRRQGGRRWEHRPTARLRGTRALVVGPGAIGRAIGSLLGAVGVGVDAVGRSRRGGDDVFATVHGPDELAAVVGGYQWVIVAAPLTEQTRGLVGADVIDAMAADARLVNVARGPIVDEDALTEALLGARIAGAALDVFHHEPLPESHPLWGCPNVIISPHMAGDFFGWRDSLLDVFTENFERFRSGRPLLNVVRKDLGFVV</sequence>
<dbReference type="Gene3D" id="3.40.50.720">
    <property type="entry name" value="NAD(P)-binding Rossmann-like Domain"/>
    <property type="match status" value="2"/>
</dbReference>
<evidence type="ECO:0000256" key="1">
    <source>
        <dbReference type="ARBA" id="ARBA00023002"/>
    </source>
</evidence>
<name>A0ABV8FPK7_9ACTN</name>
<reference evidence="5" key="1">
    <citation type="journal article" date="2019" name="Int. J. Syst. Evol. Microbiol.">
        <title>The Global Catalogue of Microorganisms (GCM) 10K type strain sequencing project: providing services to taxonomists for standard genome sequencing and annotation.</title>
        <authorList>
            <consortium name="The Broad Institute Genomics Platform"/>
            <consortium name="The Broad Institute Genome Sequencing Center for Infectious Disease"/>
            <person name="Wu L."/>
            <person name="Ma J."/>
        </authorList>
    </citation>
    <scope>NUCLEOTIDE SEQUENCE [LARGE SCALE GENOMIC DNA]</scope>
    <source>
        <strain evidence="5">TBRC 1826</strain>
    </source>
</reference>
<accession>A0ABV8FPK7</accession>
<keyword evidence="5" id="KW-1185">Reference proteome</keyword>